<keyword evidence="1" id="KW-0479">Metal-binding</keyword>
<keyword evidence="2 4" id="KW-0863">Zinc-finger</keyword>
<dbReference type="Proteomes" id="UP000265200">
    <property type="component" value="Chromosome 19"/>
</dbReference>
<organism evidence="6 7">
    <name type="scientific">Oryzias latipes</name>
    <name type="common">Japanese rice fish</name>
    <name type="synonym">Japanese killifish</name>
    <dbReference type="NCBI Taxonomy" id="8090"/>
    <lineage>
        <taxon>Eukaryota</taxon>
        <taxon>Metazoa</taxon>
        <taxon>Chordata</taxon>
        <taxon>Craniata</taxon>
        <taxon>Vertebrata</taxon>
        <taxon>Euteleostomi</taxon>
        <taxon>Actinopterygii</taxon>
        <taxon>Neopterygii</taxon>
        <taxon>Teleostei</taxon>
        <taxon>Neoteleostei</taxon>
        <taxon>Acanthomorphata</taxon>
        <taxon>Ovalentaria</taxon>
        <taxon>Atherinomorphae</taxon>
        <taxon>Beloniformes</taxon>
        <taxon>Adrianichthyidae</taxon>
        <taxon>Oryziinae</taxon>
        <taxon>Oryzias</taxon>
    </lineage>
</organism>
<dbReference type="SUPFAM" id="SSF57850">
    <property type="entry name" value="RING/U-box"/>
    <property type="match status" value="1"/>
</dbReference>
<dbReference type="InterPro" id="IPR017907">
    <property type="entry name" value="Znf_RING_CS"/>
</dbReference>
<reference key="1">
    <citation type="journal article" date="2007" name="Nature">
        <title>The medaka draft genome and insights into vertebrate genome evolution.</title>
        <authorList>
            <person name="Kasahara M."/>
            <person name="Naruse K."/>
            <person name="Sasaki S."/>
            <person name="Nakatani Y."/>
            <person name="Qu W."/>
            <person name="Ahsan B."/>
            <person name="Yamada T."/>
            <person name="Nagayasu Y."/>
            <person name="Doi K."/>
            <person name="Kasai Y."/>
            <person name="Jindo T."/>
            <person name="Kobayashi D."/>
            <person name="Shimada A."/>
            <person name="Toyoda A."/>
            <person name="Kuroki Y."/>
            <person name="Fujiyama A."/>
            <person name="Sasaki T."/>
            <person name="Shimizu A."/>
            <person name="Asakawa S."/>
            <person name="Shimizu N."/>
            <person name="Hashimoto S."/>
            <person name="Yang J."/>
            <person name="Lee Y."/>
            <person name="Matsushima K."/>
            <person name="Sugano S."/>
            <person name="Sakaizumi M."/>
            <person name="Narita T."/>
            <person name="Ohishi K."/>
            <person name="Haga S."/>
            <person name="Ohta F."/>
            <person name="Nomoto H."/>
            <person name="Nogata K."/>
            <person name="Morishita T."/>
            <person name="Endo T."/>
            <person name="Shin-I T."/>
            <person name="Takeda H."/>
            <person name="Morishita S."/>
            <person name="Kohara Y."/>
        </authorList>
    </citation>
    <scope>NUCLEOTIDE SEQUENCE [LARGE SCALE GENOMIC DNA]</scope>
    <source>
        <strain>Hd-rR</strain>
    </source>
</reference>
<name>A0A3P9HU78_ORYLA</name>
<evidence type="ECO:0000256" key="4">
    <source>
        <dbReference type="PROSITE-ProRule" id="PRU00175"/>
    </source>
</evidence>
<keyword evidence="3" id="KW-0862">Zinc</keyword>
<accession>A0A3P9HU78</accession>
<dbReference type="Gene3D" id="3.30.40.10">
    <property type="entry name" value="Zinc/RING finger domain, C3HC4 (zinc finger)"/>
    <property type="match status" value="1"/>
</dbReference>
<evidence type="ECO:0000313" key="7">
    <source>
        <dbReference type="Proteomes" id="UP000265200"/>
    </source>
</evidence>
<evidence type="ECO:0000259" key="5">
    <source>
        <dbReference type="PROSITE" id="PS50089"/>
    </source>
</evidence>
<reference evidence="6" key="3">
    <citation type="submission" date="2025-08" db="UniProtKB">
        <authorList>
            <consortium name="Ensembl"/>
        </authorList>
    </citation>
    <scope>IDENTIFICATION</scope>
    <source>
        <strain evidence="6">HSOK</strain>
    </source>
</reference>
<dbReference type="PANTHER" id="PTHR25465">
    <property type="entry name" value="B-BOX DOMAIN CONTAINING"/>
    <property type="match status" value="1"/>
</dbReference>
<dbReference type="SMART" id="SM00184">
    <property type="entry name" value="RING"/>
    <property type="match status" value="1"/>
</dbReference>
<dbReference type="PROSITE" id="PS50089">
    <property type="entry name" value="ZF_RING_2"/>
    <property type="match status" value="1"/>
</dbReference>
<dbReference type="InterPro" id="IPR051051">
    <property type="entry name" value="E3_ubiq-ligase_TRIM/RNF"/>
</dbReference>
<evidence type="ECO:0000313" key="6">
    <source>
        <dbReference type="Ensembl" id="ENSORLP00015011336.1"/>
    </source>
</evidence>
<dbReference type="InterPro" id="IPR013083">
    <property type="entry name" value="Znf_RING/FYVE/PHD"/>
</dbReference>
<sequence length="83" mass="9365">MFLWSVSLVSWLLKKRKEEERLAGCDLCHDVLEDPVSISCGHRFCRQCITSSWGQYSPSSGLLSCPHCGERSRNSKSELKSST</sequence>
<protein>
    <recommendedName>
        <fullName evidence="5">RING-type domain-containing protein</fullName>
    </recommendedName>
</protein>
<dbReference type="Ensembl" id="ENSORLT00015018163.1">
    <property type="protein sequence ID" value="ENSORLP00015011336.1"/>
    <property type="gene ID" value="ENSORLG00015012144.1"/>
</dbReference>
<dbReference type="InterPro" id="IPR001841">
    <property type="entry name" value="Znf_RING"/>
</dbReference>
<evidence type="ECO:0000256" key="3">
    <source>
        <dbReference type="ARBA" id="ARBA00022833"/>
    </source>
</evidence>
<dbReference type="PROSITE" id="PS00518">
    <property type="entry name" value="ZF_RING_1"/>
    <property type="match status" value="1"/>
</dbReference>
<dbReference type="GO" id="GO:0008270">
    <property type="term" value="F:zinc ion binding"/>
    <property type="evidence" value="ECO:0007669"/>
    <property type="project" value="UniProtKB-KW"/>
</dbReference>
<dbReference type="Pfam" id="PF15227">
    <property type="entry name" value="zf-C3HC4_4"/>
    <property type="match status" value="1"/>
</dbReference>
<dbReference type="PANTHER" id="PTHR25465:SF75">
    <property type="entry name" value="E3 UBIQUITIN_ISG15 LIGASE TRIM25-RELATED"/>
    <property type="match status" value="1"/>
</dbReference>
<proteinExistence type="predicted"/>
<evidence type="ECO:0000256" key="2">
    <source>
        <dbReference type="ARBA" id="ARBA00022771"/>
    </source>
</evidence>
<reference evidence="6" key="4">
    <citation type="submission" date="2025-09" db="UniProtKB">
        <authorList>
            <consortium name="Ensembl"/>
        </authorList>
    </citation>
    <scope>IDENTIFICATION</scope>
    <source>
        <strain evidence="6">HSOK</strain>
    </source>
</reference>
<reference evidence="6 7" key="2">
    <citation type="submission" date="2017-04" db="EMBL/GenBank/DDBJ databases">
        <title>CpG methylation of centromeres and impact of large insertions on vertebrate speciation.</title>
        <authorList>
            <person name="Ichikawa K."/>
            <person name="Yoshimura J."/>
            <person name="Morishita S."/>
        </authorList>
    </citation>
    <scope>NUCLEOTIDE SEQUENCE</scope>
    <source>
        <strain evidence="6 7">HSOK</strain>
    </source>
</reference>
<evidence type="ECO:0000256" key="1">
    <source>
        <dbReference type="ARBA" id="ARBA00022723"/>
    </source>
</evidence>
<feature type="domain" description="RING-type" evidence="5">
    <location>
        <begin position="25"/>
        <end position="68"/>
    </location>
</feature>
<dbReference type="AlphaFoldDB" id="A0A3P9HU78"/>